<sequence>MTGESSELSLLSSDDINAQLMVIGHLLMELRDNSGDTVSNMTLEDLASDVSRIVDILQELVSDVVSLQSAVEELGSDVDSIQSSVFNIELSAD</sequence>
<keyword evidence="2" id="KW-1185">Reference proteome</keyword>
<dbReference type="RefSeq" id="WP_231439926.1">
    <property type="nucleotide sequence ID" value="NZ_JAJOMB010000003.1"/>
</dbReference>
<dbReference type="Proteomes" id="UP001138997">
    <property type="component" value="Unassembled WGS sequence"/>
</dbReference>
<comment type="caution">
    <text evidence="1">The sequence shown here is derived from an EMBL/GenBank/DDBJ whole genome shotgun (WGS) entry which is preliminary data.</text>
</comment>
<dbReference type="AlphaFoldDB" id="A0A9X1NBN8"/>
<evidence type="ECO:0000313" key="1">
    <source>
        <dbReference type="EMBL" id="MCD5310759.1"/>
    </source>
</evidence>
<proteinExistence type="predicted"/>
<protein>
    <submittedName>
        <fullName evidence="1">Uncharacterized protein</fullName>
    </submittedName>
</protein>
<dbReference type="EMBL" id="JAJOMB010000003">
    <property type="protein sequence ID" value="MCD5310759.1"/>
    <property type="molecule type" value="Genomic_DNA"/>
</dbReference>
<gene>
    <name evidence="1" type="ORF">LR394_07630</name>
</gene>
<reference evidence="1" key="1">
    <citation type="submission" date="2021-11" db="EMBL/GenBank/DDBJ databases">
        <title>Streptomyces corallinus and Kineosporia corallina sp. nov., two new coral-derived marine actinobacteria.</title>
        <authorList>
            <person name="Buangrab K."/>
            <person name="Sutthacheep M."/>
            <person name="Yeemin T."/>
            <person name="Harunari E."/>
            <person name="Igarashi Y."/>
            <person name="Sripreechasak P."/>
            <person name="Kanchanasin P."/>
            <person name="Tanasupawat S."/>
            <person name="Phongsopitanun W."/>
        </authorList>
    </citation>
    <scope>NUCLEOTIDE SEQUENCE</scope>
    <source>
        <strain evidence="1">JCM 31032</strain>
    </source>
</reference>
<evidence type="ECO:0000313" key="2">
    <source>
        <dbReference type="Proteomes" id="UP001138997"/>
    </source>
</evidence>
<accession>A0A9X1NBN8</accession>
<name>A0A9X1NBN8_9ACTN</name>
<organism evidence="1 2">
    <name type="scientific">Kineosporia babensis</name>
    <dbReference type="NCBI Taxonomy" id="499548"/>
    <lineage>
        <taxon>Bacteria</taxon>
        <taxon>Bacillati</taxon>
        <taxon>Actinomycetota</taxon>
        <taxon>Actinomycetes</taxon>
        <taxon>Kineosporiales</taxon>
        <taxon>Kineosporiaceae</taxon>
        <taxon>Kineosporia</taxon>
    </lineage>
</organism>